<dbReference type="PANTHER" id="PTHR33371:SF4">
    <property type="entry name" value="INTERMEMBRANE PHOSPHOLIPID TRANSPORT SYSTEM BINDING PROTEIN MLAD"/>
    <property type="match status" value="1"/>
</dbReference>
<keyword evidence="1" id="KW-0732">Signal</keyword>
<proteinExistence type="predicted"/>
<reference evidence="3 4" key="1">
    <citation type="submission" date="2020-04" db="EMBL/GenBank/DDBJ databases">
        <title>Gordonia sp. nov. TBRC 11910.</title>
        <authorList>
            <person name="Suriyachadkun C."/>
        </authorList>
    </citation>
    <scope>NUCLEOTIDE SEQUENCE [LARGE SCALE GENOMIC DNA]</scope>
    <source>
        <strain evidence="3 4">TBRC 11910</strain>
    </source>
</reference>
<feature type="chain" id="PRO_5038963246" evidence="1">
    <location>
        <begin position="23"/>
        <end position="342"/>
    </location>
</feature>
<evidence type="ECO:0000313" key="3">
    <source>
        <dbReference type="EMBL" id="NMO03745.1"/>
    </source>
</evidence>
<dbReference type="InterPro" id="IPR052336">
    <property type="entry name" value="MlaD_Phospholipid_Transporter"/>
</dbReference>
<evidence type="ECO:0000256" key="1">
    <source>
        <dbReference type="SAM" id="SignalP"/>
    </source>
</evidence>
<name>A0A848L3W2_9ACTN</name>
<sequence>MKTLAMATVAAVGVVGSGLMVATSGHGITLTAAEAGGNGYCADLADAIGLYTGNPVTQMGMPVGKVTGVQAEGASVRVSFELNSGRAYPADVRAVTRSKSLLADRSLELVGNYTQGATLQRGQCISRDHTFTPKSISEIAGSASDFIKAMTDAGSTDVRDTVAGLDKALEGTSPDAANMFRHASNAALNPDQVIADIGSSIRDMAPLTTEALARWGTIDGLLAKAPKAASQGAELFSKDWVPDFCKGIGWLVSVLWDVQTNYGDSILWPLAKGPVRDIIELAATHAPDLKKLYETIPSIAATLKQQSHATGGLAIPYKAPTITDGRNSVDLFSLILAKAGTK</sequence>
<comment type="caution">
    <text evidence="3">The sequence shown here is derived from an EMBL/GenBank/DDBJ whole genome shotgun (WGS) entry which is preliminary data.</text>
</comment>
<dbReference type="InterPro" id="IPR003399">
    <property type="entry name" value="Mce/MlaD"/>
</dbReference>
<dbReference type="Pfam" id="PF02470">
    <property type="entry name" value="MlaD"/>
    <property type="match status" value="1"/>
</dbReference>
<evidence type="ECO:0000313" key="4">
    <source>
        <dbReference type="Proteomes" id="UP000550729"/>
    </source>
</evidence>
<dbReference type="GO" id="GO:0005576">
    <property type="term" value="C:extracellular region"/>
    <property type="evidence" value="ECO:0007669"/>
    <property type="project" value="TreeGrafter"/>
</dbReference>
<dbReference type="Proteomes" id="UP000550729">
    <property type="component" value="Unassembled WGS sequence"/>
</dbReference>
<feature type="domain" description="Mce/MlaD" evidence="2">
    <location>
        <begin position="40"/>
        <end position="110"/>
    </location>
</feature>
<feature type="signal peptide" evidence="1">
    <location>
        <begin position="1"/>
        <end position="22"/>
    </location>
</feature>
<protein>
    <submittedName>
        <fullName evidence="3">MCE family protein</fullName>
    </submittedName>
</protein>
<organism evidence="3 4">
    <name type="scientific">Gordonia asplenii</name>
    <dbReference type="NCBI Taxonomy" id="2725283"/>
    <lineage>
        <taxon>Bacteria</taxon>
        <taxon>Bacillati</taxon>
        <taxon>Actinomycetota</taxon>
        <taxon>Actinomycetes</taxon>
        <taxon>Mycobacteriales</taxon>
        <taxon>Gordoniaceae</taxon>
        <taxon>Gordonia</taxon>
    </lineage>
</organism>
<dbReference type="PANTHER" id="PTHR33371">
    <property type="entry name" value="INTERMEMBRANE PHOSPHOLIPID TRANSPORT SYSTEM BINDING PROTEIN MLAD-RELATED"/>
    <property type="match status" value="1"/>
</dbReference>
<keyword evidence="4" id="KW-1185">Reference proteome</keyword>
<accession>A0A848L3W2</accession>
<dbReference type="AlphaFoldDB" id="A0A848L3W2"/>
<gene>
    <name evidence="3" type="ORF">HH308_21235</name>
</gene>
<evidence type="ECO:0000259" key="2">
    <source>
        <dbReference type="Pfam" id="PF02470"/>
    </source>
</evidence>
<dbReference type="EMBL" id="JABBNB010000026">
    <property type="protein sequence ID" value="NMO03745.1"/>
    <property type="molecule type" value="Genomic_DNA"/>
</dbReference>